<sequence length="562" mass="64270">MLKCTHSKWAFKLLTTGKPLASDSLRIAAKVRAKTTSEILFSFLNPAHSPRTSLMQQLHGRILHRPRQAWNTKMMREKSHDHNAFILYVKNYANSPSVVWALSLLPETHLVLPFDPYNTVNADGLSRPQYTSRALQEHPMARREEMKHLSACALTCVYWAQLTRQRMFERLVLWSPKDLCGLRPLLRASKNGRLDPIGHFIRVLVVYYKLGDHPWFHSVGGLEASGADELRHVYLHILGPVPPAFTVGDTRRSVSHPLFYAVLRVLPMTSFYKLEVHVSIENIHFTHPAMLFNLLQDCKLLRPWWIFCINLTWDHDSTATPSSIGWTFTHHSNILVDASHCTQSTLAAAMALCVPRHELSLRPHLSLIDASCLVDIMRASQPPNKSDVSTYSVIRSFSGFEEVQRLTAARLAADCDLAFRWELDCISFFCIGSRRPEDESNTRYATYILIQPSTLNLAGFREHFRAIDWVVFLCSVQKFPDLCGVVIQCSRDWDIDDVEWCKCLVELVPLLREAWPEVDAVLQLFHSSDRYDEWTQIELHAMLEGIGRMVSFPDLAGFSTAY</sequence>
<dbReference type="Proteomes" id="UP001055072">
    <property type="component" value="Unassembled WGS sequence"/>
</dbReference>
<accession>A0ACB8UCY8</accession>
<dbReference type="EMBL" id="MU274904">
    <property type="protein sequence ID" value="KAI0092212.1"/>
    <property type="molecule type" value="Genomic_DNA"/>
</dbReference>
<organism evidence="1 2">
    <name type="scientific">Irpex rosettiformis</name>
    <dbReference type="NCBI Taxonomy" id="378272"/>
    <lineage>
        <taxon>Eukaryota</taxon>
        <taxon>Fungi</taxon>
        <taxon>Dikarya</taxon>
        <taxon>Basidiomycota</taxon>
        <taxon>Agaricomycotina</taxon>
        <taxon>Agaricomycetes</taxon>
        <taxon>Polyporales</taxon>
        <taxon>Irpicaceae</taxon>
        <taxon>Irpex</taxon>
    </lineage>
</organism>
<reference evidence="1" key="1">
    <citation type="journal article" date="2021" name="Environ. Microbiol.">
        <title>Gene family expansions and transcriptome signatures uncover fungal adaptations to wood decay.</title>
        <authorList>
            <person name="Hage H."/>
            <person name="Miyauchi S."/>
            <person name="Viragh M."/>
            <person name="Drula E."/>
            <person name="Min B."/>
            <person name="Chaduli D."/>
            <person name="Navarro D."/>
            <person name="Favel A."/>
            <person name="Norest M."/>
            <person name="Lesage-Meessen L."/>
            <person name="Balint B."/>
            <person name="Merenyi Z."/>
            <person name="de Eugenio L."/>
            <person name="Morin E."/>
            <person name="Martinez A.T."/>
            <person name="Baldrian P."/>
            <person name="Stursova M."/>
            <person name="Martinez M.J."/>
            <person name="Novotny C."/>
            <person name="Magnuson J.K."/>
            <person name="Spatafora J.W."/>
            <person name="Maurice S."/>
            <person name="Pangilinan J."/>
            <person name="Andreopoulos W."/>
            <person name="LaButti K."/>
            <person name="Hundley H."/>
            <person name="Na H."/>
            <person name="Kuo A."/>
            <person name="Barry K."/>
            <person name="Lipzen A."/>
            <person name="Henrissat B."/>
            <person name="Riley R."/>
            <person name="Ahrendt S."/>
            <person name="Nagy L.G."/>
            <person name="Grigoriev I.V."/>
            <person name="Martin F."/>
            <person name="Rosso M.N."/>
        </authorList>
    </citation>
    <scope>NUCLEOTIDE SEQUENCE</scope>
    <source>
        <strain evidence="1">CBS 384.51</strain>
    </source>
</reference>
<comment type="caution">
    <text evidence="1">The sequence shown here is derived from an EMBL/GenBank/DDBJ whole genome shotgun (WGS) entry which is preliminary data.</text>
</comment>
<proteinExistence type="predicted"/>
<gene>
    <name evidence="1" type="ORF">BDY19DRAFT_903925</name>
</gene>
<evidence type="ECO:0000313" key="2">
    <source>
        <dbReference type="Proteomes" id="UP001055072"/>
    </source>
</evidence>
<name>A0ACB8UCY8_9APHY</name>
<evidence type="ECO:0000313" key="1">
    <source>
        <dbReference type="EMBL" id="KAI0092212.1"/>
    </source>
</evidence>
<protein>
    <submittedName>
        <fullName evidence="1">Uncharacterized protein</fullName>
    </submittedName>
</protein>
<keyword evidence="2" id="KW-1185">Reference proteome</keyword>